<dbReference type="AlphaFoldDB" id="A0A9W6V7X1"/>
<evidence type="ECO:0000313" key="2">
    <source>
        <dbReference type="Proteomes" id="UP001165042"/>
    </source>
</evidence>
<keyword evidence="2" id="KW-1185">Reference proteome</keyword>
<dbReference type="RefSeq" id="WP_285610549.1">
    <property type="nucleotide sequence ID" value="NZ_BSSD01000003.1"/>
</dbReference>
<accession>A0A9W6V7X1</accession>
<name>A0A9W6V7X1_9PSEU</name>
<gene>
    <name evidence="1" type="ORF">Aglo03_25880</name>
</gene>
<comment type="caution">
    <text evidence="1">The sequence shown here is derived from an EMBL/GenBank/DDBJ whole genome shotgun (WGS) entry which is preliminary data.</text>
</comment>
<evidence type="ECO:0000313" key="1">
    <source>
        <dbReference type="EMBL" id="GLW91772.1"/>
    </source>
</evidence>
<sequence>MRDYEDVLRAAEAASAVGAELGMQEVVDDLGAESQDVVPYDQGDLSRSMRKTVTSAGAVTVGQVSYDTVYAPYQHYDESLRHDPGRTAFFLSGPAYEDRVRHVDHLAQRVADAIGDA</sequence>
<organism evidence="1 2">
    <name type="scientific">Actinokineospora globicatena</name>
    <dbReference type="NCBI Taxonomy" id="103729"/>
    <lineage>
        <taxon>Bacteria</taxon>
        <taxon>Bacillati</taxon>
        <taxon>Actinomycetota</taxon>
        <taxon>Actinomycetes</taxon>
        <taxon>Pseudonocardiales</taxon>
        <taxon>Pseudonocardiaceae</taxon>
        <taxon>Actinokineospora</taxon>
    </lineage>
</organism>
<dbReference type="EMBL" id="BSSD01000003">
    <property type="protein sequence ID" value="GLW91772.1"/>
    <property type="molecule type" value="Genomic_DNA"/>
</dbReference>
<reference evidence="1" key="1">
    <citation type="submission" date="2023-02" db="EMBL/GenBank/DDBJ databases">
        <title>Actinokineospora globicatena NBRC 15670.</title>
        <authorList>
            <person name="Ichikawa N."/>
            <person name="Sato H."/>
            <person name="Tonouchi N."/>
        </authorList>
    </citation>
    <scope>NUCLEOTIDE SEQUENCE</scope>
    <source>
        <strain evidence="1">NBRC 15670</strain>
    </source>
</reference>
<protein>
    <submittedName>
        <fullName evidence="1">Uncharacterized protein</fullName>
    </submittedName>
</protein>
<proteinExistence type="predicted"/>
<dbReference type="Proteomes" id="UP001165042">
    <property type="component" value="Unassembled WGS sequence"/>
</dbReference>